<evidence type="ECO:0000313" key="2">
    <source>
        <dbReference type="EMBL" id="SFO09383.1"/>
    </source>
</evidence>
<name>A0A1I5EDE7_PSUAM</name>
<dbReference type="RefSeq" id="WP_177238678.1">
    <property type="nucleotide sequence ID" value="NZ_FOUY01000030.1"/>
</dbReference>
<dbReference type="EMBL" id="FOUY01000030">
    <property type="protein sequence ID" value="SFO09383.1"/>
    <property type="molecule type" value="Genomic_DNA"/>
</dbReference>
<dbReference type="PANTHER" id="PTHR37539:SF1">
    <property type="entry name" value="ER-BOUND OXYGENASE MPAB_MPAB'_RUBBER OXYGENASE CATALYTIC DOMAIN-CONTAINING PROTEIN"/>
    <property type="match status" value="1"/>
</dbReference>
<dbReference type="Proteomes" id="UP000199614">
    <property type="component" value="Unassembled WGS sequence"/>
</dbReference>
<organism evidence="2 3">
    <name type="scientific">Pseudonocardia ammonioxydans</name>
    <dbReference type="NCBI Taxonomy" id="260086"/>
    <lineage>
        <taxon>Bacteria</taxon>
        <taxon>Bacillati</taxon>
        <taxon>Actinomycetota</taxon>
        <taxon>Actinomycetes</taxon>
        <taxon>Pseudonocardiales</taxon>
        <taxon>Pseudonocardiaceae</taxon>
        <taxon>Pseudonocardia</taxon>
    </lineage>
</organism>
<dbReference type="Pfam" id="PF09995">
    <property type="entry name" value="MPAB_Lcp_cat"/>
    <property type="match status" value="1"/>
</dbReference>
<proteinExistence type="predicted"/>
<dbReference type="GO" id="GO:0016491">
    <property type="term" value="F:oxidoreductase activity"/>
    <property type="evidence" value="ECO:0007669"/>
    <property type="project" value="InterPro"/>
</dbReference>
<evidence type="ECO:0000259" key="1">
    <source>
        <dbReference type="Pfam" id="PF09995"/>
    </source>
</evidence>
<dbReference type="InterPro" id="IPR037473">
    <property type="entry name" value="Lcp-like"/>
</dbReference>
<sequence length="395" mass="41679">MSTSWPTGRVAAADLAARFGTETAELAGRALRTGDPLADAVVAEIRSGGREVRARLDLGIRHGLASLDDPPPAVAALLSSAESLPAGTDPALLDSGARPTFTSPTPVHTLSLSAGALLRTYVSPSIAVLLGTTGRLVEGAERRLTDTGRWLLSATLPGGLRPGGPGYIATLQVRMLHAHMRELARTRGYDEAVHGVAINQIDLARTWLDFTLVSMRAEETIGFGLTPAEVGEVYAYWHVLAHQLGIDPELVGGVTGHAAAERLDALVTAVTGPLAPESRRLAAAQVDAIAALLVESLRLPRPAGRVLLQVLGRRFHGPATGDALGLRRCAPLDAGIGAAAHVIRWRRARMRRDPDALEAARVRNVAATRALLADDADGPALFQSHRPDTPDPVHR</sequence>
<keyword evidence="3" id="KW-1185">Reference proteome</keyword>
<protein>
    <recommendedName>
        <fullName evidence="1">ER-bound oxygenase mpaB/mpaB'/Rubber oxygenase catalytic domain-containing protein</fullName>
    </recommendedName>
</protein>
<dbReference type="AlphaFoldDB" id="A0A1I5EDE7"/>
<gene>
    <name evidence="2" type="ORF">SAMN05216207_103038</name>
</gene>
<accession>A0A1I5EDE7</accession>
<dbReference type="PANTHER" id="PTHR37539">
    <property type="entry name" value="SECRETED PROTEIN-RELATED"/>
    <property type="match status" value="1"/>
</dbReference>
<feature type="domain" description="ER-bound oxygenase mpaB/mpaB'/Rubber oxygenase catalytic" evidence="1">
    <location>
        <begin position="134"/>
        <end position="344"/>
    </location>
</feature>
<reference evidence="2 3" key="1">
    <citation type="submission" date="2016-10" db="EMBL/GenBank/DDBJ databases">
        <authorList>
            <person name="de Groot N.N."/>
        </authorList>
    </citation>
    <scope>NUCLEOTIDE SEQUENCE [LARGE SCALE GENOMIC DNA]</scope>
    <source>
        <strain evidence="2 3">CGMCC 4.1877</strain>
    </source>
</reference>
<dbReference type="InterPro" id="IPR018713">
    <property type="entry name" value="MPAB/Lcp_cat_dom"/>
</dbReference>
<evidence type="ECO:0000313" key="3">
    <source>
        <dbReference type="Proteomes" id="UP000199614"/>
    </source>
</evidence>
<dbReference type="STRING" id="260086.SAMN05216207_103038"/>